<gene>
    <name evidence="3" type="ORF">M9Y10_004964</name>
</gene>
<comment type="caution">
    <text evidence="3">The sequence shown here is derived from an EMBL/GenBank/DDBJ whole genome shotgun (WGS) entry which is preliminary data.</text>
</comment>
<keyword evidence="2" id="KW-0812">Transmembrane</keyword>
<feature type="compositionally biased region" description="Basic and acidic residues" evidence="1">
    <location>
        <begin position="323"/>
        <end position="343"/>
    </location>
</feature>
<evidence type="ECO:0000313" key="4">
    <source>
        <dbReference type="Proteomes" id="UP001470230"/>
    </source>
</evidence>
<dbReference type="Gene3D" id="1.25.40.10">
    <property type="entry name" value="Tetratricopeptide repeat domain"/>
    <property type="match status" value="1"/>
</dbReference>
<dbReference type="InterPro" id="IPR011990">
    <property type="entry name" value="TPR-like_helical_dom_sf"/>
</dbReference>
<reference evidence="3 4" key="1">
    <citation type="submission" date="2024-04" db="EMBL/GenBank/DDBJ databases">
        <title>Tritrichomonas musculus Genome.</title>
        <authorList>
            <person name="Alves-Ferreira E."/>
            <person name="Grigg M."/>
            <person name="Lorenzi H."/>
            <person name="Galac M."/>
        </authorList>
    </citation>
    <scope>NUCLEOTIDE SEQUENCE [LARGE SCALE GENOMIC DNA]</scope>
    <source>
        <strain evidence="3 4">EAF2021</strain>
    </source>
</reference>
<organism evidence="3 4">
    <name type="scientific">Tritrichomonas musculus</name>
    <dbReference type="NCBI Taxonomy" id="1915356"/>
    <lineage>
        <taxon>Eukaryota</taxon>
        <taxon>Metamonada</taxon>
        <taxon>Parabasalia</taxon>
        <taxon>Tritrichomonadida</taxon>
        <taxon>Tritrichomonadidae</taxon>
        <taxon>Tritrichomonas</taxon>
    </lineage>
</organism>
<keyword evidence="2" id="KW-1133">Transmembrane helix</keyword>
<keyword evidence="4" id="KW-1185">Reference proteome</keyword>
<evidence type="ECO:0000256" key="2">
    <source>
        <dbReference type="SAM" id="Phobius"/>
    </source>
</evidence>
<feature type="transmembrane region" description="Helical" evidence="2">
    <location>
        <begin position="347"/>
        <end position="368"/>
    </location>
</feature>
<evidence type="ECO:0000256" key="1">
    <source>
        <dbReference type="SAM" id="MobiDB-lite"/>
    </source>
</evidence>
<name>A0ABR2JK59_9EUKA</name>
<dbReference type="SUPFAM" id="SSF81901">
    <property type="entry name" value="HCP-like"/>
    <property type="match status" value="1"/>
</dbReference>
<feature type="region of interest" description="Disordered" evidence="1">
    <location>
        <begin position="321"/>
        <end position="343"/>
    </location>
</feature>
<dbReference type="Proteomes" id="UP001470230">
    <property type="component" value="Unassembled WGS sequence"/>
</dbReference>
<proteinExistence type="predicted"/>
<evidence type="ECO:0000313" key="3">
    <source>
        <dbReference type="EMBL" id="KAK8878199.1"/>
    </source>
</evidence>
<sequence length="376" mass="42293">MTEATTYITDLTPQNQYSNLTGIFEKIAAETHNAIDIHKLNETEWEKFLSENPDAPFSRTFGSDDLNESESGRQDVSWIQNSNIIEVTLITPMDEIKCTDQRIDSPVLKGNWFGSVSNLEIHDLSMNGNDLVQIDFEVDCKWPLLIKGGNPDAHSCFYISLAALDQSCFSIFEEFITHAAIMGCYTATKMLSLVMIDQKRDEAAVHLLSRCAMLYQDEFCTFLLAKKILKGEGITPNAGLAEFILCRLCIQKYTDAFFILGKLYLNGSEDKKTVKPMKKRAEFMLEKFVNDAIAYRGQDDEEIKEAIDLLEKEDFTPIPGEEDFIKEKEKQDDGENNEKDKESKASLIDWALAGTVVAAAGAAGAYAIGRILHHRH</sequence>
<accession>A0ABR2JK59</accession>
<keyword evidence="2" id="KW-0472">Membrane</keyword>
<dbReference type="EMBL" id="JAPFFF010000011">
    <property type="protein sequence ID" value="KAK8878199.1"/>
    <property type="molecule type" value="Genomic_DNA"/>
</dbReference>
<protein>
    <submittedName>
        <fullName evidence="3">Uncharacterized protein</fullName>
    </submittedName>
</protein>